<dbReference type="Proteomes" id="UP000094828">
    <property type="component" value="Unassembled WGS sequence"/>
</dbReference>
<dbReference type="AlphaFoldDB" id="A0A1C3E430"/>
<feature type="compositionally biased region" description="Basic residues" evidence="1">
    <location>
        <begin position="70"/>
        <end position="88"/>
    </location>
</feature>
<dbReference type="EMBL" id="LYDR01000158">
    <property type="protein sequence ID" value="ODA28005.1"/>
    <property type="molecule type" value="Genomic_DNA"/>
</dbReference>
<evidence type="ECO:0000313" key="3">
    <source>
        <dbReference type="Proteomes" id="UP000094828"/>
    </source>
</evidence>
<keyword evidence="3" id="KW-1185">Reference proteome</keyword>
<organism evidence="2 3">
    <name type="scientific">Planctopirus hydrillae</name>
    <dbReference type="NCBI Taxonomy" id="1841610"/>
    <lineage>
        <taxon>Bacteria</taxon>
        <taxon>Pseudomonadati</taxon>
        <taxon>Planctomycetota</taxon>
        <taxon>Planctomycetia</taxon>
        <taxon>Planctomycetales</taxon>
        <taxon>Planctomycetaceae</taxon>
        <taxon>Planctopirus</taxon>
    </lineage>
</organism>
<feature type="region of interest" description="Disordered" evidence="1">
    <location>
        <begin position="65"/>
        <end position="93"/>
    </location>
</feature>
<comment type="caution">
    <text evidence="2">The sequence shown here is derived from an EMBL/GenBank/DDBJ whole genome shotgun (WGS) entry which is preliminary data.</text>
</comment>
<sequence>MAKAKFDSSINKSALYRETIIALGGPEKATNAQVKSSIESQYDGWEWGSNPAAAIGQVRKSMLAADGKPVPKRTKKVAKKKTGAKPGRKPAVSVATSGSSSAVAVAAALSFLTTYSDADAALSKAREIVQTVGPELAKQMADMLAGH</sequence>
<evidence type="ECO:0000256" key="1">
    <source>
        <dbReference type="SAM" id="MobiDB-lite"/>
    </source>
</evidence>
<accession>A0A1C3E430</accession>
<proteinExistence type="predicted"/>
<dbReference type="RefSeq" id="WP_068853062.1">
    <property type="nucleotide sequence ID" value="NZ_LYDR01000158.1"/>
</dbReference>
<dbReference type="OrthoDB" id="214514at2"/>
<reference evidence="2 3" key="1">
    <citation type="submission" date="2016-05" db="EMBL/GenBank/DDBJ databases">
        <title>Genomic and physiological characterization of Planctopirus sp. isolated from fresh water lake.</title>
        <authorList>
            <person name="Subhash Y."/>
            <person name="Ramana C."/>
        </authorList>
    </citation>
    <scope>NUCLEOTIDE SEQUENCE [LARGE SCALE GENOMIC DNA]</scope>
    <source>
        <strain evidence="2 3">JC280</strain>
    </source>
</reference>
<gene>
    <name evidence="2" type="ORF">A6X21_14155</name>
</gene>
<evidence type="ECO:0000313" key="2">
    <source>
        <dbReference type="EMBL" id="ODA28005.1"/>
    </source>
</evidence>
<name>A0A1C3E430_9PLAN</name>
<protein>
    <submittedName>
        <fullName evidence="2">Uncharacterized protein</fullName>
    </submittedName>
</protein>